<dbReference type="Pfam" id="PF23380">
    <property type="entry name" value="VIN3_C"/>
    <property type="match status" value="1"/>
</dbReference>
<evidence type="ECO:0000259" key="2">
    <source>
        <dbReference type="Pfam" id="PF23380"/>
    </source>
</evidence>
<dbReference type="AlphaFoldDB" id="A0AAD2E0U7"/>
<proteinExistence type="predicted"/>
<feature type="compositionally biased region" description="Polar residues" evidence="1">
    <location>
        <begin position="32"/>
        <end position="41"/>
    </location>
</feature>
<evidence type="ECO:0000313" key="3">
    <source>
        <dbReference type="EMBL" id="CAI9772018.1"/>
    </source>
</evidence>
<name>A0AAD2E0U7_9LAMI</name>
<dbReference type="Proteomes" id="UP000834106">
    <property type="component" value="Chromosome 12"/>
</dbReference>
<dbReference type="PANTHER" id="PTHR46286:SF1">
    <property type="entry name" value="VIN3-LIKE PROTEIN 1"/>
    <property type="match status" value="1"/>
</dbReference>
<sequence length="102" mass="11305">MIPVPEESSRDEQRNAGQAVEVDNREMRDFVSTPTNESPSAICNGAYQKGFRLKMLTRFSLRSTEAQRQIVCTYTLTITDDPSSLAGQLLGTFSDVISSGRQ</sequence>
<protein>
    <recommendedName>
        <fullName evidence="2">VIN3-like C-terminal domain-containing protein</fullName>
    </recommendedName>
</protein>
<feature type="region of interest" description="Disordered" evidence="1">
    <location>
        <begin position="1"/>
        <end position="41"/>
    </location>
</feature>
<organism evidence="3 4">
    <name type="scientific">Fraxinus pennsylvanica</name>
    <dbReference type="NCBI Taxonomy" id="56036"/>
    <lineage>
        <taxon>Eukaryota</taxon>
        <taxon>Viridiplantae</taxon>
        <taxon>Streptophyta</taxon>
        <taxon>Embryophyta</taxon>
        <taxon>Tracheophyta</taxon>
        <taxon>Spermatophyta</taxon>
        <taxon>Magnoliopsida</taxon>
        <taxon>eudicotyledons</taxon>
        <taxon>Gunneridae</taxon>
        <taxon>Pentapetalae</taxon>
        <taxon>asterids</taxon>
        <taxon>lamiids</taxon>
        <taxon>Lamiales</taxon>
        <taxon>Oleaceae</taxon>
        <taxon>Oleeae</taxon>
        <taxon>Fraxinus</taxon>
    </lineage>
</organism>
<dbReference type="InterPro" id="IPR044514">
    <property type="entry name" value="VIN3-like"/>
</dbReference>
<accession>A0AAD2E0U7</accession>
<reference evidence="3" key="1">
    <citation type="submission" date="2023-05" db="EMBL/GenBank/DDBJ databases">
        <authorList>
            <person name="Huff M."/>
        </authorList>
    </citation>
    <scope>NUCLEOTIDE SEQUENCE</scope>
</reference>
<dbReference type="GO" id="GO:0040029">
    <property type="term" value="P:epigenetic regulation of gene expression"/>
    <property type="evidence" value="ECO:0007669"/>
    <property type="project" value="InterPro"/>
</dbReference>
<evidence type="ECO:0000313" key="4">
    <source>
        <dbReference type="Proteomes" id="UP000834106"/>
    </source>
</evidence>
<keyword evidence="4" id="KW-1185">Reference proteome</keyword>
<evidence type="ECO:0000256" key="1">
    <source>
        <dbReference type="SAM" id="MobiDB-lite"/>
    </source>
</evidence>
<feature type="domain" description="VIN3-like C-terminal" evidence="2">
    <location>
        <begin position="43"/>
        <end position="99"/>
    </location>
</feature>
<gene>
    <name evidence="3" type="ORF">FPE_LOCUS19448</name>
</gene>
<dbReference type="GO" id="GO:0010048">
    <property type="term" value="P:vernalization response"/>
    <property type="evidence" value="ECO:0007669"/>
    <property type="project" value="InterPro"/>
</dbReference>
<dbReference type="EMBL" id="OU503047">
    <property type="protein sequence ID" value="CAI9772018.1"/>
    <property type="molecule type" value="Genomic_DNA"/>
</dbReference>
<dbReference type="InterPro" id="IPR056990">
    <property type="entry name" value="VIN3-like_C"/>
</dbReference>
<dbReference type="PANTHER" id="PTHR46286">
    <property type="entry name" value="VIN3-LIKE PROTEIN 2-RELATED"/>
    <property type="match status" value="1"/>
</dbReference>